<reference evidence="2" key="1">
    <citation type="submission" date="2023-03" db="EMBL/GenBank/DDBJ databases">
        <title>Massive genome expansion in bonnet fungi (Mycena s.s.) driven by repeated elements and novel gene families across ecological guilds.</title>
        <authorList>
            <consortium name="Lawrence Berkeley National Laboratory"/>
            <person name="Harder C.B."/>
            <person name="Miyauchi S."/>
            <person name="Viragh M."/>
            <person name="Kuo A."/>
            <person name="Thoen E."/>
            <person name="Andreopoulos B."/>
            <person name="Lu D."/>
            <person name="Skrede I."/>
            <person name="Drula E."/>
            <person name="Henrissat B."/>
            <person name="Morin E."/>
            <person name="Kohler A."/>
            <person name="Barry K."/>
            <person name="LaButti K."/>
            <person name="Morin E."/>
            <person name="Salamov A."/>
            <person name="Lipzen A."/>
            <person name="Mereny Z."/>
            <person name="Hegedus B."/>
            <person name="Baldrian P."/>
            <person name="Stursova M."/>
            <person name="Weitz H."/>
            <person name="Taylor A."/>
            <person name="Grigoriev I.V."/>
            <person name="Nagy L.G."/>
            <person name="Martin F."/>
            <person name="Kauserud H."/>
        </authorList>
    </citation>
    <scope>NUCLEOTIDE SEQUENCE</scope>
    <source>
        <strain evidence="2">9144</strain>
    </source>
</reference>
<organism evidence="2 3">
    <name type="scientific">Mycena pura</name>
    <dbReference type="NCBI Taxonomy" id="153505"/>
    <lineage>
        <taxon>Eukaryota</taxon>
        <taxon>Fungi</taxon>
        <taxon>Dikarya</taxon>
        <taxon>Basidiomycota</taxon>
        <taxon>Agaricomycotina</taxon>
        <taxon>Agaricomycetes</taxon>
        <taxon>Agaricomycetidae</taxon>
        <taxon>Agaricales</taxon>
        <taxon>Marasmiineae</taxon>
        <taxon>Mycenaceae</taxon>
        <taxon>Mycena</taxon>
    </lineage>
</organism>
<gene>
    <name evidence="2" type="ORF">GGX14DRAFT_379899</name>
</gene>
<dbReference type="AlphaFoldDB" id="A0AAD6UQT0"/>
<dbReference type="EMBL" id="JARJCW010000117">
    <property type="protein sequence ID" value="KAJ7192650.1"/>
    <property type="molecule type" value="Genomic_DNA"/>
</dbReference>
<dbReference type="InterPro" id="IPR024983">
    <property type="entry name" value="CHAT_dom"/>
</dbReference>
<sequence length="927" mass="103355">MHEDLLNTPAGHPDFAPNHFKLGKALRKRYRASNNVDDLEASVQSLQIAVEHTPDGCPDKILYLHSLGASISGRYRRLGNPEDLEKALETKMKAVEHTPRNDTSWAAHVGGLVETLLDRYRSHGTSDDLDSALLYSQEIVDHTSKDHPDRAHYLNSRAACVSDRYRRSGDLEDLDAALGHCKEAVDLTPEGHPDRATYLSSLAVCLTDRYRKLGNLKDLDMSLNLRQEAVDIIPDTHRGKPGHLQSLCVSLSDRYRRLGQISDLDKALVHGRAAVDLTPVEHPDRAQFLESAAVCHLDRYRKLGDVDDLDISLKYRKEIVHLTPKVDYFMAHRLHLLAVVFSDRYDKVGDLNDLDQVVHYLKEAVDLTPEDHPDRAPRLQGLGRSFALRYRRLKDPNDLQDVHTHYGASLALSSSYPDESWKVALRWASFAAIFQPSYSRIAFKAAFRLLPELLWIGNSISSRHDTIRWLNIGKATSTATRSMINLGDFGAAVEILEQGLATVFQQTLQLKTEVEGLQPDQAKEFKQLSMQLYTGTFTNPINTVQKRNELLTQIRKQEGLEYFLLPKPYSELSKAAKSGPIVILSSHEDVCDAIIIHNPTANPVHLSLNPTPEKLASHKTMLKDLLDRCNVRRREESSAQRAGRREGSSKKPAEDCFKEVLDFLRTDIIDPIYDTLAVHGIHSGRLWWLPTGAFTGLPLHAACTDQFIHSYTLTLGSLLGKLERPKESTPKVGIVGVTHTGPEQNLLVGVGLEVQNLLAVIPKPYVESLEGSQATVDAVKHQLENCSWLHLACHGTQDLVEPTQSRLLLYGGELALETILKMPLPSREVVFLAACQTAMGDSQLVNESFHLGGGFIAAGFRGAIGTLWSMNDADGPVVAKSVYSHLFRDGRQPHAEDAAEALHIALKELKKGDVPYERWIPFIHIGV</sequence>
<evidence type="ECO:0000313" key="3">
    <source>
        <dbReference type="Proteomes" id="UP001219525"/>
    </source>
</evidence>
<proteinExistence type="predicted"/>
<dbReference type="PANTHER" id="PTHR19959:SF119">
    <property type="entry name" value="FUNGAL LIPASE-LIKE DOMAIN-CONTAINING PROTEIN"/>
    <property type="match status" value="1"/>
</dbReference>
<dbReference type="Gene3D" id="1.25.40.10">
    <property type="entry name" value="Tetratricopeptide repeat domain"/>
    <property type="match status" value="1"/>
</dbReference>
<dbReference type="InterPro" id="IPR011990">
    <property type="entry name" value="TPR-like_helical_dom_sf"/>
</dbReference>
<feature type="domain" description="CHAT" evidence="1">
    <location>
        <begin position="666"/>
        <end position="926"/>
    </location>
</feature>
<dbReference type="Pfam" id="PF12770">
    <property type="entry name" value="CHAT"/>
    <property type="match status" value="1"/>
</dbReference>
<dbReference type="PANTHER" id="PTHR19959">
    <property type="entry name" value="KINESIN LIGHT CHAIN"/>
    <property type="match status" value="1"/>
</dbReference>
<comment type="caution">
    <text evidence="2">The sequence shown here is derived from an EMBL/GenBank/DDBJ whole genome shotgun (WGS) entry which is preliminary data.</text>
</comment>
<evidence type="ECO:0000313" key="2">
    <source>
        <dbReference type="EMBL" id="KAJ7192650.1"/>
    </source>
</evidence>
<dbReference type="Proteomes" id="UP001219525">
    <property type="component" value="Unassembled WGS sequence"/>
</dbReference>
<evidence type="ECO:0000259" key="1">
    <source>
        <dbReference type="Pfam" id="PF12770"/>
    </source>
</evidence>
<protein>
    <submittedName>
        <fullName evidence="2">CHAT domain-containing protein</fullName>
    </submittedName>
</protein>
<accession>A0AAD6UQT0</accession>
<name>A0AAD6UQT0_9AGAR</name>
<keyword evidence="3" id="KW-1185">Reference proteome</keyword>
<dbReference type="SUPFAM" id="SSF48452">
    <property type="entry name" value="TPR-like"/>
    <property type="match status" value="1"/>
</dbReference>